<dbReference type="Pfam" id="PF24065">
    <property type="entry name" value="REV3_N"/>
    <property type="match status" value="1"/>
</dbReference>
<feature type="domain" description="DNA polymerase zeta catalytic subunit N-terminal" evidence="26">
    <location>
        <begin position="9"/>
        <end position="54"/>
    </location>
</feature>
<evidence type="ECO:0000259" key="22">
    <source>
        <dbReference type="Pfam" id="PF00136"/>
    </source>
</evidence>
<keyword evidence="12 20" id="KW-0239">DNA-directed DNA polymerase</keyword>
<gene>
    <name evidence="27" type="ORF">BDQ12DRAFT_697053</name>
</gene>
<dbReference type="GO" id="GO:0051539">
    <property type="term" value="F:4 iron, 4 sulfur cluster binding"/>
    <property type="evidence" value="ECO:0007669"/>
    <property type="project" value="UniProtKB-KW"/>
</dbReference>
<keyword evidence="8 20" id="KW-0479">Metal-binding</keyword>
<organism evidence="27 28">
    <name type="scientific">Crucibulum laeve</name>
    <dbReference type="NCBI Taxonomy" id="68775"/>
    <lineage>
        <taxon>Eukaryota</taxon>
        <taxon>Fungi</taxon>
        <taxon>Dikarya</taxon>
        <taxon>Basidiomycota</taxon>
        <taxon>Agaricomycotina</taxon>
        <taxon>Agaricomycetes</taxon>
        <taxon>Agaricomycetidae</taxon>
        <taxon>Agaricales</taxon>
        <taxon>Agaricineae</taxon>
        <taxon>Nidulariaceae</taxon>
        <taxon>Crucibulum</taxon>
    </lineage>
</organism>
<dbReference type="SUPFAM" id="SSF56672">
    <property type="entry name" value="DNA/RNA polymerases"/>
    <property type="match status" value="1"/>
</dbReference>
<dbReference type="InterPro" id="IPR023211">
    <property type="entry name" value="DNA_pol_palm_dom_sf"/>
</dbReference>
<dbReference type="InterPro" id="IPR025687">
    <property type="entry name" value="Znf-C4pol"/>
</dbReference>
<feature type="compositionally biased region" description="Basic and acidic residues" evidence="21">
    <location>
        <begin position="1557"/>
        <end position="1568"/>
    </location>
</feature>
<evidence type="ECO:0000256" key="4">
    <source>
        <dbReference type="ARBA" id="ARBA00022485"/>
    </source>
</evidence>
<dbReference type="PROSITE" id="PS00116">
    <property type="entry name" value="DNA_POLYMERASE_B"/>
    <property type="match status" value="1"/>
</dbReference>
<dbReference type="Gene3D" id="1.10.132.60">
    <property type="entry name" value="DNA polymerase family B, C-terminal domain"/>
    <property type="match status" value="1"/>
</dbReference>
<keyword evidence="9" id="KW-0227">DNA damage</keyword>
<dbReference type="GO" id="GO:0008270">
    <property type="term" value="F:zinc ion binding"/>
    <property type="evidence" value="ECO:0007669"/>
    <property type="project" value="UniProtKB-KW"/>
</dbReference>
<name>A0A5C3MBG5_9AGAR</name>
<dbReference type="InterPro" id="IPR006133">
    <property type="entry name" value="DNA-dir_DNA_pol_B_exonuc"/>
</dbReference>
<evidence type="ECO:0000256" key="8">
    <source>
        <dbReference type="ARBA" id="ARBA00022723"/>
    </source>
</evidence>
<dbReference type="GO" id="GO:0003887">
    <property type="term" value="F:DNA-directed DNA polymerase activity"/>
    <property type="evidence" value="ECO:0007669"/>
    <property type="project" value="UniProtKB-KW"/>
</dbReference>
<comment type="similarity">
    <text evidence="3 20">Belongs to the DNA polymerase type-B family.</text>
</comment>
<feature type="compositionally biased region" description="Basic and acidic residues" evidence="21">
    <location>
        <begin position="473"/>
        <end position="483"/>
    </location>
</feature>
<feature type="domain" description="DNA-directed DNA polymerase family B multifunctional" evidence="22">
    <location>
        <begin position="976"/>
        <end position="1412"/>
    </location>
</feature>
<evidence type="ECO:0000256" key="17">
    <source>
        <dbReference type="ARBA" id="ARBA00023242"/>
    </source>
</evidence>
<dbReference type="Proteomes" id="UP000308652">
    <property type="component" value="Unassembled WGS sequence"/>
</dbReference>
<dbReference type="InterPro" id="IPR036397">
    <property type="entry name" value="RNaseH_sf"/>
</dbReference>
<dbReference type="FunFam" id="1.10.132.60:FF:000007">
    <property type="entry name" value="DNA polymerase"/>
    <property type="match status" value="1"/>
</dbReference>
<evidence type="ECO:0000256" key="5">
    <source>
        <dbReference type="ARBA" id="ARBA00022679"/>
    </source>
</evidence>
<dbReference type="OrthoDB" id="2414538at2759"/>
<dbReference type="GO" id="GO:0000166">
    <property type="term" value="F:nucleotide binding"/>
    <property type="evidence" value="ECO:0007669"/>
    <property type="project" value="InterPro"/>
</dbReference>
<dbReference type="Gene3D" id="3.30.342.10">
    <property type="entry name" value="DNA Polymerase, chain B, domain 1"/>
    <property type="match status" value="1"/>
</dbReference>
<dbReference type="Gene3D" id="1.10.287.690">
    <property type="entry name" value="Helix hairpin bin"/>
    <property type="match status" value="1"/>
</dbReference>
<accession>A0A5C3MBG5</accession>
<keyword evidence="5 20" id="KW-0808">Transferase</keyword>
<evidence type="ECO:0000256" key="6">
    <source>
        <dbReference type="ARBA" id="ARBA00022695"/>
    </source>
</evidence>
<evidence type="ECO:0000259" key="26">
    <source>
        <dbReference type="Pfam" id="PF24065"/>
    </source>
</evidence>
<evidence type="ECO:0000256" key="2">
    <source>
        <dbReference type="ARBA" id="ARBA00004123"/>
    </source>
</evidence>
<dbReference type="InterPro" id="IPR056435">
    <property type="entry name" value="DPOD/Z_N"/>
</dbReference>
<feature type="region of interest" description="Disordered" evidence="21">
    <location>
        <begin position="473"/>
        <end position="497"/>
    </location>
</feature>
<keyword evidence="11 20" id="KW-0862">Zinc</keyword>
<feature type="compositionally biased region" description="Acidic residues" evidence="21">
    <location>
        <begin position="1588"/>
        <end position="1598"/>
    </location>
</feature>
<feature type="region of interest" description="Disordered" evidence="21">
    <location>
        <begin position="1557"/>
        <end position="1598"/>
    </location>
</feature>
<evidence type="ECO:0000256" key="20">
    <source>
        <dbReference type="RuleBase" id="RU000442"/>
    </source>
</evidence>
<sequence>MTASQQAKLRVSINQIDYNLITPASLDNTSLPRAPVIRIYGSSSAGTNACVHVHQVYPYFFVEYPCKLHPKEVKRYVSKLTRSLNHAIAVSLKRNPQSLKSRYVRAVVLVKGIHFYGFHSSYSPFLKIHIVDPAMVSRAVVILQSGTVMSRRFHVFESHLSYTLQFMCDFGLYGCGYIELEDALQRCAEEEELDQEMRTANSITFAVSPYFRQSRMPLEVDVVAPQILNRHRLCARNIQQKRETQAPVPQSEPLVLGVRELWEDERNRRQELGLPPSPEIPVDPSDSSRGPGGEWIAEARWWEEIQKRIEEEQPSADNLQKSESNWERYTMTTFESAEALWEEGYRNWKPEATSETHPEDETDRDASAWNEDIELADDNQEHIEVDLSLLASEDISQLDEVDQGERSKNRADEQPMVAGDEDDLDLHEGEPAEAEEEELIEITQPVELLSDQDPFLPSPEDIGASRSTEFRLHSPPHLDHLDEPITPTKTSKTTGHSTLMGSPAALPLQVEFIIDTEDVEIRPLKKRKVEIAADLLENSLNTSGNSPLPFSPASPRAATRHSLIAARAVQLSRVFTHCNSTNLNRYVYTVAPPSVSELQESLESLDIPIKIYRSAYYSKNSDAPGKPQEYAGLRYHLKGREGISGLEEWDTGSETKAVVASDQFDPDGIGGWEYASTPPSAKEVRKWLHHECVLLQETRRNIKSQIEGPTPLNKYGFKTSGDDSDSKSRIKQNMLVLSLEVFGMHELFIDVNEILILTTSVPDAEMDEIVAVFYSHHTSGSQAIHSGVIVVEGPELAPRRIRNINMETVVDEIDLLNRIIDLVTDIDPDILVGWEVQKSSWGYLDARGKYHGFNVGELMSRAPPSHTAGADQWNMRNNSTFKAAGRHVLNLWRIMRSEQTLTSYSFENIAFNVLRQRVPKYTFKTLTEWFHSPMSARTAMLLQYFIQRTVMNLNILEETEVVTKTAEFARVFGVDFFSVISRGSQFKVESFMFRIAKPESFVLISPSKHDVGKQNAAECMPLIMEPISAYYSSPLVVLDFQSLYPSIMIAYNYCYSTCLGRIADFQGSYKLGVVDLDLPPGLLSTLHEQINVAPNGIMYVKPAVRKGLLGRMLVELLETRVMVKQAMKGIKNDKALKRILNARQLGLKYIANVTYGYTGATYSGRMPAVEIADSIAIDLINTTKKWGAQVVYGDTDSVFVYLKGRTKEQAFRIGNDIADTITALNPRPVKLKFEKVYLPCVLMAKKRYVGFKYENIDDKEPIFDAKGIETVRRDGVLAQRKMTENTIKILFRTQDLSEIKRYCCDSWTKILENKASIQDFIFAKEVRMGTYSDNVPPPPGVMVAARRIAIDPNYEPQYGERVPYVIVRGEPGTKLVERAIDPLELLNDSQLNLDATYYITKVLIPPLERIFNLVGANVRQWFNEMPRTVRGDPSSPRKEVEDEMETFERIDINGHFGSVYCLVCGKSAPEVTRKELCYDCWFSMQDSIANIGLQLNGKERRLRNTHLICASCTGSAPAEPIQCDSLDCPWLYARKKAEAKLEISSLLHEISEDLSRQLEEGIEEKGDSDGEDLMEDDWKPDVQVGPGESEDDDMTYSP</sequence>
<reference evidence="27 28" key="1">
    <citation type="journal article" date="2019" name="Nat. Ecol. Evol.">
        <title>Megaphylogeny resolves global patterns of mushroom evolution.</title>
        <authorList>
            <person name="Varga T."/>
            <person name="Krizsan K."/>
            <person name="Foldi C."/>
            <person name="Dima B."/>
            <person name="Sanchez-Garcia M."/>
            <person name="Sanchez-Ramirez S."/>
            <person name="Szollosi G.J."/>
            <person name="Szarkandi J.G."/>
            <person name="Papp V."/>
            <person name="Albert L."/>
            <person name="Andreopoulos W."/>
            <person name="Angelini C."/>
            <person name="Antonin V."/>
            <person name="Barry K.W."/>
            <person name="Bougher N.L."/>
            <person name="Buchanan P."/>
            <person name="Buyck B."/>
            <person name="Bense V."/>
            <person name="Catcheside P."/>
            <person name="Chovatia M."/>
            <person name="Cooper J."/>
            <person name="Damon W."/>
            <person name="Desjardin D."/>
            <person name="Finy P."/>
            <person name="Geml J."/>
            <person name="Haridas S."/>
            <person name="Hughes K."/>
            <person name="Justo A."/>
            <person name="Karasinski D."/>
            <person name="Kautmanova I."/>
            <person name="Kiss B."/>
            <person name="Kocsube S."/>
            <person name="Kotiranta H."/>
            <person name="LaButti K.M."/>
            <person name="Lechner B.E."/>
            <person name="Liimatainen K."/>
            <person name="Lipzen A."/>
            <person name="Lukacs Z."/>
            <person name="Mihaltcheva S."/>
            <person name="Morgado L.N."/>
            <person name="Niskanen T."/>
            <person name="Noordeloos M.E."/>
            <person name="Ohm R.A."/>
            <person name="Ortiz-Santana B."/>
            <person name="Ovrebo C."/>
            <person name="Racz N."/>
            <person name="Riley R."/>
            <person name="Savchenko A."/>
            <person name="Shiryaev A."/>
            <person name="Soop K."/>
            <person name="Spirin V."/>
            <person name="Szebenyi C."/>
            <person name="Tomsovsky M."/>
            <person name="Tulloss R.E."/>
            <person name="Uehling J."/>
            <person name="Grigoriev I.V."/>
            <person name="Vagvolgyi C."/>
            <person name="Papp T."/>
            <person name="Martin F.M."/>
            <person name="Miettinen O."/>
            <person name="Hibbett D.S."/>
            <person name="Nagy L.G."/>
        </authorList>
    </citation>
    <scope>NUCLEOTIDE SEQUENCE [LARGE SCALE GENOMIC DNA]</scope>
    <source>
        <strain evidence="27 28">CBS 166.37</strain>
    </source>
</reference>
<dbReference type="STRING" id="68775.A0A5C3MBG5"/>
<protein>
    <recommendedName>
        <fullName evidence="20">DNA polymerase</fullName>
        <ecNumber evidence="20">2.7.7.7</ecNumber>
    </recommendedName>
</protein>
<evidence type="ECO:0000256" key="7">
    <source>
        <dbReference type="ARBA" id="ARBA00022705"/>
    </source>
</evidence>
<dbReference type="Gene3D" id="3.30.420.10">
    <property type="entry name" value="Ribonuclease H-like superfamily/Ribonuclease H"/>
    <property type="match status" value="1"/>
</dbReference>
<keyword evidence="14 20" id="KW-0411">Iron-sulfur</keyword>
<keyword evidence="4 20" id="KW-0004">4Fe-4S</keyword>
<dbReference type="CDD" id="cd05778">
    <property type="entry name" value="DNA_polB_zeta_exo"/>
    <property type="match status" value="1"/>
</dbReference>
<dbReference type="InterPro" id="IPR006172">
    <property type="entry name" value="DNA-dir_DNA_pol_B"/>
</dbReference>
<dbReference type="PRINTS" id="PR00106">
    <property type="entry name" value="DNAPOLB"/>
</dbReference>
<dbReference type="EMBL" id="ML213595">
    <property type="protein sequence ID" value="TFK41148.1"/>
    <property type="molecule type" value="Genomic_DNA"/>
</dbReference>
<evidence type="ECO:0000256" key="19">
    <source>
        <dbReference type="ARBA" id="ARBA00066055"/>
    </source>
</evidence>
<dbReference type="Gene3D" id="3.90.1600.10">
    <property type="entry name" value="Palm domain of DNA polymerase"/>
    <property type="match status" value="1"/>
</dbReference>
<dbReference type="InterPro" id="IPR030559">
    <property type="entry name" value="PolZ_Rev3"/>
</dbReference>
<dbReference type="EC" id="2.7.7.7" evidence="20"/>
<evidence type="ECO:0000256" key="9">
    <source>
        <dbReference type="ARBA" id="ARBA00022763"/>
    </source>
</evidence>
<dbReference type="GO" id="GO:0003677">
    <property type="term" value="F:DNA binding"/>
    <property type="evidence" value="ECO:0007669"/>
    <property type="project" value="UniProtKB-KW"/>
</dbReference>
<feature type="domain" description="DNA-directed DNA polymerase family B exonuclease" evidence="23">
    <location>
        <begin position="761"/>
        <end position="908"/>
    </location>
</feature>
<dbReference type="GO" id="GO:0005634">
    <property type="term" value="C:nucleus"/>
    <property type="evidence" value="ECO:0007669"/>
    <property type="project" value="UniProtKB-SubCell"/>
</dbReference>
<keyword evidence="6 20" id="KW-0548">Nucleotidyltransferase</keyword>
<comment type="subcellular location">
    <subcellularLocation>
        <location evidence="2 20">Nucleus</location>
    </subcellularLocation>
</comment>
<comment type="catalytic activity">
    <reaction evidence="18 20">
        <text>DNA(n) + a 2'-deoxyribonucleoside 5'-triphosphate = DNA(n+1) + diphosphate</text>
        <dbReference type="Rhea" id="RHEA:22508"/>
        <dbReference type="Rhea" id="RHEA-COMP:17339"/>
        <dbReference type="Rhea" id="RHEA-COMP:17340"/>
        <dbReference type="ChEBI" id="CHEBI:33019"/>
        <dbReference type="ChEBI" id="CHEBI:61560"/>
        <dbReference type="ChEBI" id="CHEBI:173112"/>
        <dbReference type="EC" id="2.7.7.7"/>
    </reaction>
</comment>
<evidence type="ECO:0000256" key="10">
    <source>
        <dbReference type="ARBA" id="ARBA00022771"/>
    </source>
</evidence>
<dbReference type="PANTHER" id="PTHR45812">
    <property type="entry name" value="DNA POLYMERASE ZETA CATALYTIC SUBUNIT"/>
    <property type="match status" value="1"/>
</dbReference>
<evidence type="ECO:0000313" key="27">
    <source>
        <dbReference type="EMBL" id="TFK41148.1"/>
    </source>
</evidence>
<dbReference type="GO" id="GO:0016035">
    <property type="term" value="C:zeta DNA polymerase complex"/>
    <property type="evidence" value="ECO:0007669"/>
    <property type="project" value="InterPro"/>
</dbReference>
<dbReference type="Pfam" id="PF00136">
    <property type="entry name" value="DNA_pol_B"/>
    <property type="match status" value="1"/>
</dbReference>
<keyword evidence="13 20" id="KW-0408">Iron</keyword>
<dbReference type="InterPro" id="IPR006134">
    <property type="entry name" value="DNA-dir_DNA_pol_B_multi_dom"/>
</dbReference>
<dbReference type="GO" id="GO:0042276">
    <property type="term" value="P:error-prone translesion synthesis"/>
    <property type="evidence" value="ECO:0007669"/>
    <property type="project" value="TreeGrafter"/>
</dbReference>
<feature type="domain" description="C4-type zinc-finger of DNA polymerase delta" evidence="24">
    <location>
        <begin position="1461"/>
        <end position="1534"/>
    </location>
</feature>
<evidence type="ECO:0000256" key="11">
    <source>
        <dbReference type="ARBA" id="ARBA00022833"/>
    </source>
</evidence>
<dbReference type="InterPro" id="IPR017964">
    <property type="entry name" value="DNA-dir_DNA_pol_B_CS"/>
</dbReference>
<dbReference type="GO" id="GO:0006260">
    <property type="term" value="P:DNA replication"/>
    <property type="evidence" value="ECO:0007669"/>
    <property type="project" value="UniProtKB-KW"/>
</dbReference>
<keyword evidence="28" id="KW-1185">Reference proteome</keyword>
<dbReference type="Pfam" id="PF03104">
    <property type="entry name" value="DNA_pol_B_exo1"/>
    <property type="match status" value="1"/>
</dbReference>
<evidence type="ECO:0000256" key="14">
    <source>
        <dbReference type="ARBA" id="ARBA00023014"/>
    </source>
</evidence>
<feature type="compositionally biased region" description="Polar residues" evidence="21">
    <location>
        <begin position="487"/>
        <end position="497"/>
    </location>
</feature>
<keyword evidence="17 20" id="KW-0539">Nucleus</keyword>
<evidence type="ECO:0000256" key="1">
    <source>
        <dbReference type="ARBA" id="ARBA00001966"/>
    </source>
</evidence>
<evidence type="ECO:0000259" key="24">
    <source>
        <dbReference type="Pfam" id="PF14260"/>
    </source>
</evidence>
<feature type="region of interest" description="Disordered" evidence="21">
    <location>
        <begin position="269"/>
        <end position="293"/>
    </location>
</feature>
<dbReference type="GO" id="GO:0000724">
    <property type="term" value="P:double-strand break repair via homologous recombination"/>
    <property type="evidence" value="ECO:0007669"/>
    <property type="project" value="TreeGrafter"/>
</dbReference>
<feature type="domain" description="DNA polymerase delta/zeta catalytic subunit N-terminal" evidence="25">
    <location>
        <begin position="55"/>
        <end position="137"/>
    </location>
</feature>
<feature type="region of interest" description="Disordered" evidence="21">
    <location>
        <begin position="398"/>
        <end position="426"/>
    </location>
</feature>
<evidence type="ECO:0000256" key="15">
    <source>
        <dbReference type="ARBA" id="ARBA00023125"/>
    </source>
</evidence>
<keyword evidence="10 20" id="KW-0863">Zinc-finger</keyword>
<dbReference type="PANTHER" id="PTHR45812:SF1">
    <property type="entry name" value="DNA POLYMERASE ZETA CATALYTIC SUBUNIT"/>
    <property type="match status" value="1"/>
</dbReference>
<dbReference type="InterPro" id="IPR043502">
    <property type="entry name" value="DNA/RNA_pol_sf"/>
</dbReference>
<dbReference type="FunFam" id="1.10.287.690:FF:000002">
    <property type="entry name" value="DNA polymerase zeta"/>
    <property type="match status" value="1"/>
</dbReference>
<feature type="compositionally biased region" description="Basic and acidic residues" evidence="21">
    <location>
        <begin position="403"/>
        <end position="413"/>
    </location>
</feature>
<dbReference type="CDD" id="cd05534">
    <property type="entry name" value="POLBc_zeta"/>
    <property type="match status" value="1"/>
</dbReference>
<keyword evidence="15 20" id="KW-0238">DNA-binding</keyword>
<keyword evidence="16" id="KW-0234">DNA repair</keyword>
<evidence type="ECO:0000256" key="21">
    <source>
        <dbReference type="SAM" id="MobiDB-lite"/>
    </source>
</evidence>
<dbReference type="Pfam" id="PF14260">
    <property type="entry name" value="zf-C4pol"/>
    <property type="match status" value="1"/>
</dbReference>
<dbReference type="SUPFAM" id="SSF53098">
    <property type="entry name" value="Ribonuclease H-like"/>
    <property type="match status" value="1"/>
</dbReference>
<evidence type="ECO:0000256" key="3">
    <source>
        <dbReference type="ARBA" id="ARBA00005755"/>
    </source>
</evidence>
<evidence type="ECO:0000256" key="16">
    <source>
        <dbReference type="ARBA" id="ARBA00023204"/>
    </source>
</evidence>
<evidence type="ECO:0000259" key="23">
    <source>
        <dbReference type="Pfam" id="PF03104"/>
    </source>
</evidence>
<comment type="subunit">
    <text evidence="19">Forms DNA polymerase zeta with REV7.</text>
</comment>
<dbReference type="InterPro" id="IPR042087">
    <property type="entry name" value="DNA_pol_B_thumb"/>
</dbReference>
<dbReference type="InterPro" id="IPR056447">
    <property type="entry name" value="REV3_N"/>
</dbReference>
<evidence type="ECO:0000256" key="12">
    <source>
        <dbReference type="ARBA" id="ARBA00022932"/>
    </source>
</evidence>
<dbReference type="SMART" id="SM00486">
    <property type="entry name" value="POLBc"/>
    <property type="match status" value="1"/>
</dbReference>
<evidence type="ECO:0000313" key="28">
    <source>
        <dbReference type="Proteomes" id="UP000308652"/>
    </source>
</evidence>
<dbReference type="InterPro" id="IPR012337">
    <property type="entry name" value="RNaseH-like_sf"/>
</dbReference>
<comment type="cofactor">
    <cofactor evidence="1 20">
        <name>[4Fe-4S] cluster</name>
        <dbReference type="ChEBI" id="CHEBI:49883"/>
    </cofactor>
</comment>
<evidence type="ECO:0000259" key="25">
    <source>
        <dbReference type="Pfam" id="PF24055"/>
    </source>
</evidence>
<evidence type="ECO:0000256" key="13">
    <source>
        <dbReference type="ARBA" id="ARBA00023004"/>
    </source>
</evidence>
<proteinExistence type="inferred from homology"/>
<evidence type="ECO:0000256" key="18">
    <source>
        <dbReference type="ARBA" id="ARBA00049244"/>
    </source>
</evidence>
<keyword evidence="7 20" id="KW-0235">DNA replication</keyword>
<dbReference type="Pfam" id="PF24055">
    <property type="entry name" value="POL3_N"/>
    <property type="match status" value="1"/>
</dbReference>